<organism evidence="1">
    <name type="scientific">viral metagenome</name>
    <dbReference type="NCBI Taxonomy" id="1070528"/>
    <lineage>
        <taxon>unclassified sequences</taxon>
        <taxon>metagenomes</taxon>
        <taxon>organismal metagenomes</taxon>
    </lineage>
</organism>
<proteinExistence type="predicted"/>
<reference evidence="1" key="1">
    <citation type="journal article" date="2020" name="Nature">
        <title>Giant virus diversity and host interactions through global metagenomics.</title>
        <authorList>
            <person name="Schulz F."/>
            <person name="Roux S."/>
            <person name="Paez-Espino D."/>
            <person name="Jungbluth S."/>
            <person name="Walsh D.A."/>
            <person name="Denef V.J."/>
            <person name="McMahon K.D."/>
            <person name="Konstantinidis K.T."/>
            <person name="Eloe-Fadrosh E.A."/>
            <person name="Kyrpides N.C."/>
            <person name="Woyke T."/>
        </authorList>
    </citation>
    <scope>NUCLEOTIDE SEQUENCE</scope>
    <source>
        <strain evidence="1">GVMAG-M-3300009182-46</strain>
    </source>
</reference>
<dbReference type="EMBL" id="MN739031">
    <property type="protein sequence ID" value="QHT36153.1"/>
    <property type="molecule type" value="Genomic_DNA"/>
</dbReference>
<protein>
    <submittedName>
        <fullName evidence="1">Uncharacterized protein</fullName>
    </submittedName>
</protein>
<name>A0A6C0F6A6_9ZZZZ</name>
<evidence type="ECO:0000313" key="1">
    <source>
        <dbReference type="EMBL" id="QHT36153.1"/>
    </source>
</evidence>
<accession>A0A6C0F6A6</accession>
<sequence>MTNTHPKIAVIYTGEPRTVSTVIDYFIKNVLTNENVHVFSVLQTENHEEMEKFLFEKMGNHLKSLTWFSKQDFAWNLLQRSILRTMEIEERWKYYLKNGGSMVEYYQLYLAQNQLTNYENHEGIKYDYILRIRPDTIITRPINFNFLNMDTNVILKKLNIIAEKTGDKLLFSKKNITVFMNSLLDERRMSCENIDHSYENDRYLCYLLEKNLDDFSWLNQNNSHSNTILANRVQNFIKNGNYVLTFRANVIYFMNRKYFNAISQLGLKYGSCNLTKEDYYWWNAECQFQSFCIQNDMHIFNTTRELEGRSICSYEPEQYYNKDGELIDGNVFFFIKRS</sequence>
<dbReference type="AlphaFoldDB" id="A0A6C0F6A6"/>